<evidence type="ECO:0000256" key="1">
    <source>
        <dbReference type="ARBA" id="ARBA00004245"/>
    </source>
</evidence>
<feature type="non-terminal residue" evidence="11">
    <location>
        <position position="872"/>
    </location>
</feature>
<dbReference type="GO" id="GO:0007018">
    <property type="term" value="P:microtubule-based movement"/>
    <property type="evidence" value="ECO:0007669"/>
    <property type="project" value="InterPro"/>
</dbReference>
<dbReference type="InterPro" id="IPR027640">
    <property type="entry name" value="Kinesin-like_fam"/>
</dbReference>
<feature type="compositionally biased region" description="Polar residues" evidence="9">
    <location>
        <begin position="802"/>
        <end position="816"/>
    </location>
</feature>
<dbReference type="InterPro" id="IPR027417">
    <property type="entry name" value="P-loop_NTPase"/>
</dbReference>
<evidence type="ECO:0000256" key="5">
    <source>
        <dbReference type="ARBA" id="ARBA00023175"/>
    </source>
</evidence>
<dbReference type="SMART" id="SM00129">
    <property type="entry name" value="KISc"/>
    <property type="match status" value="1"/>
</dbReference>
<feature type="coiled-coil region" evidence="8">
    <location>
        <begin position="571"/>
        <end position="621"/>
    </location>
</feature>
<keyword evidence="6" id="KW-0963">Cytoplasm</keyword>
<sequence>SDSIHCSIRVRPRLGNDFAPPIWNVFKNNISRGTESYTFETIYDELTRNEDIFENLKELVDGSLKGMNGSIMAYGQSGSGKTFSLTGNRMENGIVQMSLTRIFRQIEESNRTFALRISICEVYNEKIFDLIGNGEDLSIRETSNGNMRIEGLTETPLTDLASAERIVDASISRRNTGETMRNERSSRSHVLFLIHMESRSNSSNRSLSSSLCIVDLAGCENALLSQGSRLTEGKFINKSLLALCKVISQLSEKQSHIGYRESKLTRLLKPSLSGNSRIVIIGTVDGGVTTETASTLKDKVDADHKEEEKKKKLDELMRLILVGGEHKKEPFLNKKSRRMTWAPGRASASLYSPISIPPAMIRSKEDEQIEEEEETSNNDSEGKILSIDSVCTEVTNDTWEEIKHHGVKTVEIIMIHVGVNTDDVENETMTTMNETMKKMEEAKREIENERNELEIKSLEDMENRMRSCQMEEERLLEERRRMDEEKARLKLKEDALTAKEEMIEKKEKKIIHEKIMVEGRIKEVARKKEELNGKQKLMDEEAKLRNEVEKGLNVLRGNEDIKENEKLKRANAILPKELDEKKKELQILEERLRTEIVNDIQSKVEEKFNGMMEEISQLKRQNRLKDERIDCLVRAEQSMLVGPSTEMEEMDRMEEEIENLKKKMNEIEEQVKERDNYINAMRTKDEDVKKRIAEMQKRCWDQQQMIGERTVQVNRHRNDMNDMKMKKDKEMEKLGEKNRQELEKINKEMNSLTVKLESMQKDIARKEEEKKTVEKNAEELRMKCVRLTNELAIEKERKKKSGVTTDTQTMITSSEMEANEKDLNALKREFDDYRSTMQKKEKEGIELARSNVDYWKDRARKAEAANKKSTPL</sequence>
<dbReference type="GO" id="GO:0008017">
    <property type="term" value="F:microtubule binding"/>
    <property type="evidence" value="ECO:0007669"/>
    <property type="project" value="InterPro"/>
</dbReference>
<feature type="domain" description="Kinesin motor" evidence="10">
    <location>
        <begin position="3"/>
        <end position="305"/>
    </location>
</feature>
<feature type="coiled-coil region" evidence="8">
    <location>
        <begin position="425"/>
        <end position="547"/>
    </location>
</feature>
<evidence type="ECO:0000256" key="6">
    <source>
        <dbReference type="ARBA" id="ARBA00023212"/>
    </source>
</evidence>
<dbReference type="GO" id="GO:0005524">
    <property type="term" value="F:ATP binding"/>
    <property type="evidence" value="ECO:0007669"/>
    <property type="project" value="UniProtKB-UniRule"/>
</dbReference>
<evidence type="ECO:0000256" key="3">
    <source>
        <dbReference type="ARBA" id="ARBA00022840"/>
    </source>
</evidence>
<keyword evidence="5 7" id="KW-0505">Motor protein</keyword>
<name>A0AAV5TN45_9BILA</name>
<proteinExistence type="inferred from homology"/>
<dbReference type="InterPro" id="IPR001752">
    <property type="entry name" value="Kinesin_motor_dom"/>
</dbReference>
<gene>
    <name evidence="11" type="ORF">PENTCL1PPCAC_17931</name>
</gene>
<evidence type="ECO:0000256" key="7">
    <source>
        <dbReference type="PROSITE-ProRule" id="PRU00283"/>
    </source>
</evidence>
<dbReference type="PROSITE" id="PS50067">
    <property type="entry name" value="KINESIN_MOTOR_2"/>
    <property type="match status" value="1"/>
</dbReference>
<evidence type="ECO:0000256" key="8">
    <source>
        <dbReference type="SAM" id="Coils"/>
    </source>
</evidence>
<dbReference type="Proteomes" id="UP001432027">
    <property type="component" value="Unassembled WGS sequence"/>
</dbReference>
<feature type="binding site" evidence="7">
    <location>
        <begin position="75"/>
        <end position="82"/>
    </location>
    <ligand>
        <name>ATP</name>
        <dbReference type="ChEBI" id="CHEBI:30616"/>
    </ligand>
</feature>
<comment type="caution">
    <text evidence="11">The sequence shown here is derived from an EMBL/GenBank/DDBJ whole genome shotgun (WGS) entry which is preliminary data.</text>
</comment>
<dbReference type="SUPFAM" id="SSF52540">
    <property type="entry name" value="P-loop containing nucleoside triphosphate hydrolases"/>
    <property type="match status" value="1"/>
</dbReference>
<dbReference type="AlphaFoldDB" id="A0AAV5TN45"/>
<comment type="subcellular location">
    <subcellularLocation>
        <location evidence="1">Cytoplasm</location>
        <location evidence="1">Cytoskeleton</location>
    </subcellularLocation>
</comment>
<dbReference type="InterPro" id="IPR036961">
    <property type="entry name" value="Kinesin_motor_dom_sf"/>
</dbReference>
<organism evidence="11 12">
    <name type="scientific">Pristionchus entomophagus</name>
    <dbReference type="NCBI Taxonomy" id="358040"/>
    <lineage>
        <taxon>Eukaryota</taxon>
        <taxon>Metazoa</taxon>
        <taxon>Ecdysozoa</taxon>
        <taxon>Nematoda</taxon>
        <taxon>Chromadorea</taxon>
        <taxon>Rhabditida</taxon>
        <taxon>Rhabditina</taxon>
        <taxon>Diplogasteromorpha</taxon>
        <taxon>Diplogasteroidea</taxon>
        <taxon>Neodiplogasteridae</taxon>
        <taxon>Pristionchus</taxon>
    </lineage>
</organism>
<keyword evidence="2 7" id="KW-0547">Nucleotide-binding</keyword>
<comment type="similarity">
    <text evidence="7">Belongs to the TRAFAC class myosin-kinesin ATPase superfamily. Kinesin family.</text>
</comment>
<feature type="region of interest" description="Disordered" evidence="9">
    <location>
        <begin position="798"/>
        <end position="819"/>
    </location>
</feature>
<reference evidence="11" key="1">
    <citation type="submission" date="2023-10" db="EMBL/GenBank/DDBJ databases">
        <title>Genome assembly of Pristionchus species.</title>
        <authorList>
            <person name="Yoshida K."/>
            <person name="Sommer R.J."/>
        </authorList>
    </citation>
    <scope>NUCLEOTIDE SEQUENCE</scope>
    <source>
        <strain evidence="11">RS0144</strain>
    </source>
</reference>
<dbReference type="Pfam" id="PF00225">
    <property type="entry name" value="Kinesin"/>
    <property type="match status" value="1"/>
</dbReference>
<keyword evidence="3 7" id="KW-0067">ATP-binding</keyword>
<evidence type="ECO:0000256" key="9">
    <source>
        <dbReference type="SAM" id="MobiDB-lite"/>
    </source>
</evidence>
<dbReference type="Gene3D" id="3.40.850.10">
    <property type="entry name" value="Kinesin motor domain"/>
    <property type="match status" value="1"/>
</dbReference>
<protein>
    <recommendedName>
        <fullName evidence="10">Kinesin motor domain-containing protein</fullName>
    </recommendedName>
</protein>
<dbReference type="PANTHER" id="PTHR47968">
    <property type="entry name" value="CENTROMERE PROTEIN E"/>
    <property type="match status" value="1"/>
</dbReference>
<dbReference type="GO" id="GO:0000278">
    <property type="term" value="P:mitotic cell cycle"/>
    <property type="evidence" value="ECO:0007669"/>
    <property type="project" value="TreeGrafter"/>
</dbReference>
<keyword evidence="4 8" id="KW-0175">Coiled coil</keyword>
<evidence type="ECO:0000256" key="2">
    <source>
        <dbReference type="ARBA" id="ARBA00022741"/>
    </source>
</evidence>
<dbReference type="GO" id="GO:0005874">
    <property type="term" value="C:microtubule"/>
    <property type="evidence" value="ECO:0007669"/>
    <property type="project" value="TreeGrafter"/>
</dbReference>
<evidence type="ECO:0000256" key="4">
    <source>
        <dbReference type="ARBA" id="ARBA00023054"/>
    </source>
</evidence>
<evidence type="ECO:0000313" key="12">
    <source>
        <dbReference type="Proteomes" id="UP001432027"/>
    </source>
</evidence>
<evidence type="ECO:0000313" key="11">
    <source>
        <dbReference type="EMBL" id="GMS95756.1"/>
    </source>
</evidence>
<dbReference type="GO" id="GO:0003777">
    <property type="term" value="F:microtubule motor activity"/>
    <property type="evidence" value="ECO:0007669"/>
    <property type="project" value="InterPro"/>
</dbReference>
<dbReference type="PRINTS" id="PR00380">
    <property type="entry name" value="KINESINHEAVY"/>
</dbReference>
<keyword evidence="6" id="KW-0206">Cytoskeleton</keyword>
<evidence type="ECO:0000259" key="10">
    <source>
        <dbReference type="PROSITE" id="PS50067"/>
    </source>
</evidence>
<accession>A0AAV5TN45</accession>
<keyword evidence="12" id="KW-1185">Reference proteome</keyword>
<feature type="non-terminal residue" evidence="11">
    <location>
        <position position="1"/>
    </location>
</feature>
<dbReference type="EMBL" id="BTSX01000004">
    <property type="protein sequence ID" value="GMS95756.1"/>
    <property type="molecule type" value="Genomic_DNA"/>
</dbReference>
<dbReference type="PANTHER" id="PTHR47968:SF75">
    <property type="entry name" value="CENTROMERE-ASSOCIATED PROTEIN E"/>
    <property type="match status" value="1"/>
</dbReference>